<comment type="catalytic activity">
    <reaction evidence="1">
        <text>ATP + protein L-histidine = ADP + protein N-phospho-L-histidine.</text>
        <dbReference type="EC" id="2.7.13.3"/>
    </reaction>
</comment>
<dbReference type="Pfam" id="PF06580">
    <property type="entry name" value="His_kinase"/>
    <property type="match status" value="1"/>
</dbReference>
<feature type="domain" description="Histidine kinase" evidence="15">
    <location>
        <begin position="530"/>
        <end position="642"/>
    </location>
</feature>
<dbReference type="CDD" id="cd18773">
    <property type="entry name" value="PDC1_HK_sensor"/>
    <property type="match status" value="1"/>
</dbReference>
<dbReference type="InterPro" id="IPR010559">
    <property type="entry name" value="Sig_transdc_His_kin_internal"/>
</dbReference>
<dbReference type="InterPro" id="IPR033479">
    <property type="entry name" value="dCache_1"/>
</dbReference>
<dbReference type="PROSITE" id="PS50109">
    <property type="entry name" value="HIS_KIN"/>
    <property type="match status" value="1"/>
</dbReference>
<evidence type="ECO:0000256" key="8">
    <source>
        <dbReference type="ARBA" id="ARBA00022741"/>
    </source>
</evidence>
<evidence type="ECO:0000256" key="14">
    <source>
        <dbReference type="SAM" id="Phobius"/>
    </source>
</evidence>
<dbReference type="PANTHER" id="PTHR34220">
    <property type="entry name" value="SENSOR HISTIDINE KINASE YPDA"/>
    <property type="match status" value="1"/>
</dbReference>
<dbReference type="CDD" id="cd12912">
    <property type="entry name" value="PDC2_MCP_like"/>
    <property type="match status" value="1"/>
</dbReference>
<dbReference type="Pfam" id="PF02518">
    <property type="entry name" value="HATPase_c"/>
    <property type="match status" value="1"/>
</dbReference>
<dbReference type="Gene3D" id="3.30.450.20">
    <property type="entry name" value="PAS domain"/>
    <property type="match status" value="1"/>
</dbReference>
<dbReference type="GO" id="GO:0000155">
    <property type="term" value="F:phosphorelay sensor kinase activity"/>
    <property type="evidence" value="ECO:0007669"/>
    <property type="project" value="InterPro"/>
</dbReference>
<keyword evidence="10" id="KW-0067">ATP-binding</keyword>
<evidence type="ECO:0000256" key="1">
    <source>
        <dbReference type="ARBA" id="ARBA00000085"/>
    </source>
</evidence>
<keyword evidence="11 14" id="KW-1133">Transmembrane helix</keyword>
<evidence type="ECO:0000256" key="6">
    <source>
        <dbReference type="ARBA" id="ARBA00022679"/>
    </source>
</evidence>
<dbReference type="Gene3D" id="6.10.340.10">
    <property type="match status" value="1"/>
</dbReference>
<proteinExistence type="predicted"/>
<dbReference type="AlphaFoldDB" id="A0A2T6FX15"/>
<evidence type="ECO:0000256" key="12">
    <source>
        <dbReference type="ARBA" id="ARBA00023012"/>
    </source>
</evidence>
<sequence>MSKWQSNLNKSSVKPGYMNRRRRSSEVKRLRLVWEQFMSTQEAFYRKFQIKHRLLSSFLLVSVVPLVIVALFSFWYSYADAKEKVGYYSVQLTKQMQMNAEQLLADYDQIANTIMKSDVIQNEFKNVGSASELERFAVDDKLDRLLSSHMVSKYDIDGITVMHIDGRYRMFVGNRMVPGRYQSTQVFSKTLNEAGKPLWLAPHDNEVAGVFRTSEKVITYSTLLKDRWSGHDLGIIAIAIKPQALARLFEEQEFLENGDAFIFDDSGTYIYNRNEQLLGGRAEDDKLREMIFRSSSGETGSEGTRSYFDYESGGSKFLVSYTKLNSNRWAIVSMVPYAVLMKKTNLILQFTIAILIVFLLFAVYIALTVSSSISNAIHGLMGSFRQVEKGDFHIRVDSSGKDEVMKLGAMFKRMVDRLNHLIHELYRTKLMNKEVQIQALKAQINPHFLYNTLETINSIARMKQIQEISQMTRALSSMFRYSIKGDQDFVTLRAELENIENYMSILKVRFGSKISLELSIPDRLYEAKLLKFILQPIVENAIRHGIEMKKGSGTVHIKAWEADELLFLRIDDDGLGMTEEKLRELKNRMKQELEIYDYGGKGIGLWNVVDRLRLYYRERHRFEINSRPGEGTTVMLAVPLHPEAPQALFTPTA</sequence>
<feature type="domain" description="HAMP" evidence="16">
    <location>
        <begin position="371"/>
        <end position="423"/>
    </location>
</feature>
<dbReference type="InterPro" id="IPR003594">
    <property type="entry name" value="HATPase_dom"/>
</dbReference>
<evidence type="ECO:0000259" key="16">
    <source>
        <dbReference type="PROSITE" id="PS50885"/>
    </source>
</evidence>
<evidence type="ECO:0000256" key="3">
    <source>
        <dbReference type="ARBA" id="ARBA00012438"/>
    </source>
</evidence>
<dbReference type="Gene3D" id="3.30.565.10">
    <property type="entry name" value="Histidine kinase-like ATPase, C-terminal domain"/>
    <property type="match status" value="1"/>
</dbReference>
<evidence type="ECO:0000256" key="4">
    <source>
        <dbReference type="ARBA" id="ARBA00022475"/>
    </source>
</evidence>
<evidence type="ECO:0000256" key="10">
    <source>
        <dbReference type="ARBA" id="ARBA00022840"/>
    </source>
</evidence>
<dbReference type="PROSITE" id="PS50885">
    <property type="entry name" value="HAMP"/>
    <property type="match status" value="1"/>
</dbReference>
<keyword evidence="5" id="KW-0597">Phosphoprotein</keyword>
<evidence type="ECO:0000256" key="13">
    <source>
        <dbReference type="ARBA" id="ARBA00023136"/>
    </source>
</evidence>
<evidence type="ECO:0000256" key="5">
    <source>
        <dbReference type="ARBA" id="ARBA00022553"/>
    </source>
</evidence>
<feature type="transmembrane region" description="Helical" evidence="14">
    <location>
        <begin position="54"/>
        <end position="76"/>
    </location>
</feature>
<dbReference type="SUPFAM" id="SSF158472">
    <property type="entry name" value="HAMP domain-like"/>
    <property type="match status" value="1"/>
</dbReference>
<reference evidence="17 18" key="1">
    <citation type="submission" date="2018-03" db="EMBL/GenBank/DDBJ databases">
        <title>Genome sequence of Paenibacillus elgii strain AC13 an antimicrobial compound producing bacteria.</title>
        <authorList>
            <person name="Kurokawa A.S."/>
            <person name="Araujo J.F."/>
            <person name="Costa R.A."/>
            <person name="Ortega D.B."/>
            <person name="Pires A.S."/>
            <person name="Pappas G.J.Jr."/>
            <person name="Franco O.L."/>
            <person name="Barreto C."/>
            <person name="Magalhaes B.S."/>
            <person name="Kruger R.H."/>
        </authorList>
    </citation>
    <scope>NUCLEOTIDE SEQUENCE [LARGE SCALE GENOMIC DNA]</scope>
    <source>
        <strain evidence="17 18">AC13</strain>
    </source>
</reference>
<keyword evidence="9" id="KW-0418">Kinase</keyword>
<evidence type="ECO:0000256" key="9">
    <source>
        <dbReference type="ARBA" id="ARBA00022777"/>
    </source>
</evidence>
<dbReference type="GO" id="GO:0005524">
    <property type="term" value="F:ATP binding"/>
    <property type="evidence" value="ECO:0007669"/>
    <property type="project" value="UniProtKB-KW"/>
</dbReference>
<dbReference type="PANTHER" id="PTHR34220:SF11">
    <property type="entry name" value="SENSOR PROTEIN KINASE HPTS"/>
    <property type="match status" value="1"/>
</dbReference>
<evidence type="ECO:0000256" key="2">
    <source>
        <dbReference type="ARBA" id="ARBA00004651"/>
    </source>
</evidence>
<evidence type="ECO:0000259" key="15">
    <source>
        <dbReference type="PROSITE" id="PS50109"/>
    </source>
</evidence>
<dbReference type="EC" id="2.7.13.3" evidence="3"/>
<accession>A0A2T6FX15</accession>
<comment type="subcellular location">
    <subcellularLocation>
        <location evidence="2">Cell membrane</location>
        <topology evidence="2">Multi-pass membrane protein</topology>
    </subcellularLocation>
</comment>
<dbReference type="InterPro" id="IPR036890">
    <property type="entry name" value="HATPase_C_sf"/>
</dbReference>
<gene>
    <name evidence="17" type="ORF">C8Z91_23860</name>
</gene>
<dbReference type="GO" id="GO:0005886">
    <property type="term" value="C:plasma membrane"/>
    <property type="evidence" value="ECO:0007669"/>
    <property type="project" value="UniProtKB-SubCell"/>
</dbReference>
<evidence type="ECO:0000313" key="17">
    <source>
        <dbReference type="EMBL" id="PUA36442.1"/>
    </source>
</evidence>
<comment type="caution">
    <text evidence="17">The sequence shown here is derived from an EMBL/GenBank/DDBJ whole genome shotgun (WGS) entry which is preliminary data.</text>
</comment>
<dbReference type="EMBL" id="PYHP01000069">
    <property type="protein sequence ID" value="PUA36442.1"/>
    <property type="molecule type" value="Genomic_DNA"/>
</dbReference>
<dbReference type="SMART" id="SM00304">
    <property type="entry name" value="HAMP"/>
    <property type="match status" value="1"/>
</dbReference>
<dbReference type="InterPro" id="IPR003660">
    <property type="entry name" value="HAMP_dom"/>
</dbReference>
<keyword evidence="4" id="KW-1003">Cell membrane</keyword>
<dbReference type="SUPFAM" id="SSF55874">
    <property type="entry name" value="ATPase domain of HSP90 chaperone/DNA topoisomerase II/histidine kinase"/>
    <property type="match status" value="1"/>
</dbReference>
<keyword evidence="7 14" id="KW-0812">Transmembrane</keyword>
<feature type="transmembrane region" description="Helical" evidence="14">
    <location>
        <begin position="346"/>
        <end position="367"/>
    </location>
</feature>
<dbReference type="SMART" id="SM00387">
    <property type="entry name" value="HATPase_c"/>
    <property type="match status" value="1"/>
</dbReference>
<keyword evidence="8" id="KW-0547">Nucleotide-binding</keyword>
<name>A0A2T6FX15_9BACL</name>
<evidence type="ECO:0000256" key="11">
    <source>
        <dbReference type="ARBA" id="ARBA00022989"/>
    </source>
</evidence>
<dbReference type="InterPro" id="IPR050640">
    <property type="entry name" value="Bact_2-comp_sensor_kinase"/>
</dbReference>
<organism evidence="17 18">
    <name type="scientific">Paenibacillus elgii</name>
    <dbReference type="NCBI Taxonomy" id="189691"/>
    <lineage>
        <taxon>Bacteria</taxon>
        <taxon>Bacillati</taxon>
        <taxon>Bacillota</taxon>
        <taxon>Bacilli</taxon>
        <taxon>Bacillales</taxon>
        <taxon>Paenibacillaceae</taxon>
        <taxon>Paenibacillus</taxon>
    </lineage>
</organism>
<dbReference type="InterPro" id="IPR005467">
    <property type="entry name" value="His_kinase_dom"/>
</dbReference>
<dbReference type="Proteomes" id="UP000244184">
    <property type="component" value="Unassembled WGS sequence"/>
</dbReference>
<evidence type="ECO:0000256" key="7">
    <source>
        <dbReference type="ARBA" id="ARBA00022692"/>
    </source>
</evidence>
<dbReference type="Pfam" id="PF02743">
    <property type="entry name" value="dCache_1"/>
    <property type="match status" value="1"/>
</dbReference>
<dbReference type="CDD" id="cd06225">
    <property type="entry name" value="HAMP"/>
    <property type="match status" value="1"/>
</dbReference>
<dbReference type="Pfam" id="PF00672">
    <property type="entry name" value="HAMP"/>
    <property type="match status" value="1"/>
</dbReference>
<evidence type="ECO:0000313" key="18">
    <source>
        <dbReference type="Proteomes" id="UP000244184"/>
    </source>
</evidence>
<keyword evidence="6" id="KW-0808">Transferase</keyword>
<protein>
    <recommendedName>
        <fullName evidence="3">histidine kinase</fullName>
        <ecNumber evidence="3">2.7.13.3</ecNumber>
    </recommendedName>
</protein>
<keyword evidence="13 14" id="KW-0472">Membrane</keyword>
<keyword evidence="12" id="KW-0902">Two-component regulatory system</keyword>